<accession>A0A561TQU9</accession>
<sequence>MRTDVTFTSAGITLAGHLYTPDTAADSPLAAVVVAHPGAGVKEQTAGAYAQRLADAGFVALTYDAAYQGESGGTPRGTEDPAQRVEDIKNAVSYLTNRPEIDSDRIGALGICASGGYVIPAAVTDHRIRAVATVSAVDLGLYFRVGPDGTQDPAALQALLDAAAAARTTEAAGEPLPTMSVRPTEEEARAGGRYSYEAWEYYSTDRGRHPRQADEFTFSSVDKIVNFDAFHLIGLLAPRPLLMVAGNEAATAWMSEEAVKKANEPKRLHWIEGASHVDLYDRYVPQVTTELLPFFTQNLAAQTAHATV</sequence>
<dbReference type="GO" id="GO:0016787">
    <property type="term" value="F:hydrolase activity"/>
    <property type="evidence" value="ECO:0007669"/>
    <property type="project" value="InterPro"/>
</dbReference>
<gene>
    <name evidence="2" type="ORF">FHX78_116534</name>
</gene>
<name>A0A561TQU9_9ACTN</name>
<dbReference type="EMBL" id="VIWV01000001">
    <property type="protein sequence ID" value="TWF89491.1"/>
    <property type="molecule type" value="Genomic_DNA"/>
</dbReference>
<dbReference type="SUPFAM" id="SSF53474">
    <property type="entry name" value="alpha/beta-Hydrolases"/>
    <property type="match status" value="1"/>
</dbReference>
<dbReference type="InterPro" id="IPR051411">
    <property type="entry name" value="Polyketide_trans_af380"/>
</dbReference>
<organism evidence="2 3">
    <name type="scientific">Streptomyces capillispiralis</name>
    <dbReference type="NCBI Taxonomy" id="68182"/>
    <lineage>
        <taxon>Bacteria</taxon>
        <taxon>Bacillati</taxon>
        <taxon>Actinomycetota</taxon>
        <taxon>Actinomycetes</taxon>
        <taxon>Kitasatosporales</taxon>
        <taxon>Streptomycetaceae</taxon>
        <taxon>Streptomyces</taxon>
    </lineage>
</organism>
<dbReference type="AlphaFoldDB" id="A0A561TQU9"/>
<dbReference type="OrthoDB" id="9805123at2"/>
<dbReference type="PANTHER" id="PTHR47751:SF1">
    <property type="entry name" value="SUPERFAMILY HYDROLASE, PUTATIVE (AFU_ORTHOLOGUE AFUA_2G16580)-RELATED"/>
    <property type="match status" value="1"/>
</dbReference>
<evidence type="ECO:0000313" key="3">
    <source>
        <dbReference type="Proteomes" id="UP000316603"/>
    </source>
</evidence>
<reference evidence="2 3" key="1">
    <citation type="submission" date="2019-06" db="EMBL/GenBank/DDBJ databases">
        <title>Sequencing the genomes of 1000 actinobacteria strains.</title>
        <authorList>
            <person name="Klenk H.-P."/>
        </authorList>
    </citation>
    <scope>NUCLEOTIDE SEQUENCE [LARGE SCALE GENOMIC DNA]</scope>
    <source>
        <strain evidence="2 3">DSM 41695</strain>
    </source>
</reference>
<dbReference type="Pfam" id="PF01738">
    <property type="entry name" value="DLH"/>
    <property type="match status" value="1"/>
</dbReference>
<keyword evidence="3" id="KW-1185">Reference proteome</keyword>
<dbReference type="Gene3D" id="1.10.10.800">
    <property type="match status" value="1"/>
</dbReference>
<dbReference type="InterPro" id="IPR029058">
    <property type="entry name" value="AB_hydrolase_fold"/>
</dbReference>
<dbReference type="RefSeq" id="WP_145871002.1">
    <property type="nucleotide sequence ID" value="NZ_BNCE01000010.1"/>
</dbReference>
<protein>
    <recommendedName>
        <fullName evidence="1">Dienelactone hydrolase domain-containing protein</fullName>
    </recommendedName>
</protein>
<dbReference type="Proteomes" id="UP000316603">
    <property type="component" value="Unassembled WGS sequence"/>
</dbReference>
<dbReference type="InterPro" id="IPR002925">
    <property type="entry name" value="Dienelactn_hydro"/>
</dbReference>
<evidence type="ECO:0000313" key="2">
    <source>
        <dbReference type="EMBL" id="TWF89491.1"/>
    </source>
</evidence>
<evidence type="ECO:0000259" key="1">
    <source>
        <dbReference type="Pfam" id="PF01738"/>
    </source>
</evidence>
<feature type="domain" description="Dienelactone hydrolase" evidence="1">
    <location>
        <begin position="15"/>
        <end position="132"/>
    </location>
</feature>
<proteinExistence type="predicted"/>
<dbReference type="PANTHER" id="PTHR47751">
    <property type="entry name" value="SUPERFAMILY HYDROLASE, PUTATIVE (AFU_ORTHOLOGUE AFUA_2G16580)-RELATED"/>
    <property type="match status" value="1"/>
</dbReference>
<comment type="caution">
    <text evidence="2">The sequence shown here is derived from an EMBL/GenBank/DDBJ whole genome shotgun (WGS) entry which is preliminary data.</text>
</comment>
<dbReference type="Gene3D" id="3.40.50.1820">
    <property type="entry name" value="alpha/beta hydrolase"/>
    <property type="match status" value="1"/>
</dbReference>